<dbReference type="Pfam" id="PF07244">
    <property type="entry name" value="POTRA"/>
    <property type="match status" value="5"/>
</dbReference>
<gene>
    <name evidence="10" type="primary">bamA</name>
    <name evidence="10" type="ORF">EA187_05645</name>
</gene>
<dbReference type="InterPro" id="IPR039910">
    <property type="entry name" value="D15-like"/>
</dbReference>
<accession>A0ABY0CYZ2</accession>
<comment type="caution">
    <text evidence="10">The sequence shown here is derived from an EMBL/GenBank/DDBJ whole genome shotgun (WGS) entry which is preliminary data.</text>
</comment>
<evidence type="ECO:0000256" key="5">
    <source>
        <dbReference type="ARBA" id="ARBA00022737"/>
    </source>
</evidence>
<keyword evidence="11" id="KW-1185">Reference proteome</keyword>
<organism evidence="10 11">
    <name type="scientific">Lujinxingia sediminis</name>
    <dbReference type="NCBI Taxonomy" id="2480984"/>
    <lineage>
        <taxon>Bacteria</taxon>
        <taxon>Deltaproteobacteria</taxon>
        <taxon>Bradymonadales</taxon>
        <taxon>Lujinxingiaceae</taxon>
        <taxon>Lujinxingia</taxon>
    </lineage>
</organism>
<dbReference type="EMBL" id="SADD01000001">
    <property type="protein sequence ID" value="RVU48910.1"/>
    <property type="molecule type" value="Genomic_DNA"/>
</dbReference>
<dbReference type="Pfam" id="PF01103">
    <property type="entry name" value="Omp85"/>
    <property type="match status" value="1"/>
</dbReference>
<evidence type="ECO:0000256" key="3">
    <source>
        <dbReference type="ARBA" id="ARBA00022692"/>
    </source>
</evidence>
<dbReference type="NCBIfam" id="TIGR03303">
    <property type="entry name" value="OM_YaeT"/>
    <property type="match status" value="1"/>
</dbReference>
<evidence type="ECO:0000256" key="6">
    <source>
        <dbReference type="ARBA" id="ARBA00023136"/>
    </source>
</evidence>
<dbReference type="InterPro" id="IPR023707">
    <property type="entry name" value="OM_assembly_BamA"/>
</dbReference>
<evidence type="ECO:0000256" key="8">
    <source>
        <dbReference type="NCBIfam" id="TIGR03303"/>
    </source>
</evidence>
<dbReference type="PIRSF" id="PIRSF006076">
    <property type="entry name" value="OM_assembly_OMP85"/>
    <property type="match status" value="1"/>
</dbReference>
<dbReference type="PANTHER" id="PTHR12815">
    <property type="entry name" value="SORTING AND ASSEMBLY MACHINERY SAMM50 PROTEIN FAMILY MEMBER"/>
    <property type="match status" value="1"/>
</dbReference>
<feature type="domain" description="POTRA" evidence="9">
    <location>
        <begin position="75"/>
        <end position="146"/>
    </location>
</feature>
<feature type="domain" description="POTRA" evidence="9">
    <location>
        <begin position="402"/>
        <end position="475"/>
    </location>
</feature>
<feature type="domain" description="POTRA" evidence="9">
    <location>
        <begin position="229"/>
        <end position="317"/>
    </location>
</feature>
<keyword evidence="7" id="KW-0998">Cell outer membrane</keyword>
<keyword evidence="3" id="KW-0812">Transmembrane</keyword>
<evidence type="ECO:0000256" key="4">
    <source>
        <dbReference type="ARBA" id="ARBA00022729"/>
    </source>
</evidence>
<dbReference type="InterPro" id="IPR010827">
    <property type="entry name" value="BamA/TamA_POTRA"/>
</dbReference>
<evidence type="ECO:0000259" key="9">
    <source>
        <dbReference type="PROSITE" id="PS51779"/>
    </source>
</evidence>
<evidence type="ECO:0000256" key="2">
    <source>
        <dbReference type="ARBA" id="ARBA00022452"/>
    </source>
</evidence>
<sequence>MRAHFEMLSGTDVMVDGKLRAALLLGALVGLIGMPTALHAQGMPQLERPEILDSAPVAPRLSAQLPSGEAAAEGQDIAEVRVQGNRRVEAASILDRVRLRAGMALSREQVSEDIRRIFALGYFDDVRVDATATGEGVVVTFIVDEKPAIDAIRYRGNDALSTEDIEEVVELQRFSIANFADINRSATAIQELYREKGHYLAEVDYEIDGVEGRDDLAVVTFEIREYSKVRVKRVTLLGNSAIEDDELKNIMATREGHWLSFLTKFGNFREQDFQDDLTRLVVYYYHQGYLQVQIDEPTIRLSRDKRDLYLTIRIDEGIKHYLNEVTIQGDLLADEDQLRAMIDLEPGDVMLWGEMLTGIQRIQRFYQDAGYANARVVPQPIPTQEDPSKVNLALTVTQGPLVSIGRIEVVGNVKTRDKVVRRELVIEEGQLYSASAIEQSRARVERLGYFEQVTVTSQPTSSPDVVDLRIEIKERPTGTFQIGAGLSSQESFIFQGQVSQENLLGRGQSLALSIQASGIRRLFNLRFSEPWLLGTRWQFAVDLYNFDYLYQDFSRVSTGGNLTFGYPLGELLGLEIGDALSTSLTYKLEDVQVKPGGYSGTNVQPASPLFTGGLTSSVRLGAYLDTRDNRIFPKRGMYHSARVEVADGTLTASENEFIKYDLDARFYFPLFWNMVLRLNGNLGFVTSTSPDRPVPIFERYFAGGPDTIRGFDRYTLGPSRRVPGSSDDPSGGLSEFHYGGNKRLVLTAEVEFPIIAAGNVTGVVFTDVGNAFDDGTPFTLKLDLMSDDANRYADALRTTVGFGVRWFSPIGPLRFEWGVPLERLSGEKPLVFDFSIQNAF</sequence>
<dbReference type="Gene3D" id="3.10.20.310">
    <property type="entry name" value="membrane protein fhac"/>
    <property type="match status" value="5"/>
</dbReference>
<comment type="subcellular location">
    <subcellularLocation>
        <location evidence="1">Membrane</location>
    </subcellularLocation>
</comment>
<dbReference type="InterPro" id="IPR000184">
    <property type="entry name" value="Bac_surfAg_D15"/>
</dbReference>
<keyword evidence="5" id="KW-0677">Repeat</keyword>
<dbReference type="PANTHER" id="PTHR12815:SF23">
    <property type="entry name" value="OUTER MEMBRANE PROTEIN ASSEMBLY FACTOR BAMA"/>
    <property type="match status" value="1"/>
</dbReference>
<keyword evidence="2" id="KW-1134">Transmembrane beta strand</keyword>
<evidence type="ECO:0000313" key="10">
    <source>
        <dbReference type="EMBL" id="RVU48910.1"/>
    </source>
</evidence>
<dbReference type="Gene3D" id="2.40.160.50">
    <property type="entry name" value="membrane protein fhac: a member of the omp85/tpsb transporter family"/>
    <property type="match status" value="1"/>
</dbReference>
<evidence type="ECO:0000256" key="7">
    <source>
        <dbReference type="ARBA" id="ARBA00023237"/>
    </source>
</evidence>
<keyword evidence="6" id="KW-0472">Membrane</keyword>
<name>A0ABY0CYZ2_9DELT</name>
<dbReference type="InterPro" id="IPR034746">
    <property type="entry name" value="POTRA"/>
</dbReference>
<evidence type="ECO:0000313" key="11">
    <source>
        <dbReference type="Proteomes" id="UP000282926"/>
    </source>
</evidence>
<feature type="domain" description="POTRA" evidence="9">
    <location>
        <begin position="320"/>
        <end position="399"/>
    </location>
</feature>
<reference evidence="10 11" key="1">
    <citation type="submission" date="2019-01" db="EMBL/GenBank/DDBJ databases">
        <title>Lujinxingia litoralis gen. nov., sp. nov. and Lujinxingia sediminis gen. nov., sp. nov., new members in the order Bradymonadales, isolated from coastal sediment.</title>
        <authorList>
            <person name="Li C.-M."/>
        </authorList>
    </citation>
    <scope>NUCLEOTIDE SEQUENCE [LARGE SCALE GENOMIC DNA]</scope>
    <source>
        <strain evidence="10 11">SEH01</strain>
    </source>
</reference>
<dbReference type="PROSITE" id="PS51779">
    <property type="entry name" value="POTRA"/>
    <property type="match status" value="4"/>
</dbReference>
<dbReference type="Proteomes" id="UP000282926">
    <property type="component" value="Unassembled WGS sequence"/>
</dbReference>
<evidence type="ECO:0000256" key="1">
    <source>
        <dbReference type="ARBA" id="ARBA00004370"/>
    </source>
</evidence>
<protein>
    <recommendedName>
        <fullName evidence="8">Outer membrane protein assembly factor BamA</fullName>
    </recommendedName>
</protein>
<proteinExistence type="predicted"/>
<keyword evidence="4" id="KW-0732">Signal</keyword>